<protein>
    <submittedName>
        <fullName evidence="2">Uncharacterized protein</fullName>
    </submittedName>
</protein>
<sequence>MAISENPGKVTQSGPSSLCSCSAYGQGGKPGGGLGEALPPVLQGALDQLRSSSAAHSACRVRALSVSSHAGYEPASQLFTVLCAPQECTQLSRKLITQPWFSRV</sequence>
<evidence type="ECO:0000313" key="2">
    <source>
        <dbReference type="EMBL" id="VTJ71773.1"/>
    </source>
</evidence>
<reference evidence="2 3" key="1">
    <citation type="submission" date="2019-04" db="EMBL/GenBank/DDBJ databases">
        <authorList>
            <person name="Alioto T."/>
            <person name="Alioto T."/>
        </authorList>
    </citation>
    <scope>NUCLEOTIDE SEQUENCE [LARGE SCALE GENOMIC DNA]</scope>
</reference>
<name>A0A5E4BQ55_MARMO</name>
<accession>A0A5E4BQ55</accession>
<proteinExistence type="predicted"/>
<keyword evidence="3" id="KW-1185">Reference proteome</keyword>
<dbReference type="Proteomes" id="UP000335636">
    <property type="component" value="Unassembled WGS sequence"/>
</dbReference>
<evidence type="ECO:0000313" key="3">
    <source>
        <dbReference type="Proteomes" id="UP000335636"/>
    </source>
</evidence>
<dbReference type="Proteomes" id="UP000662637">
    <property type="component" value="Unassembled WGS sequence"/>
</dbReference>
<organism evidence="2 3">
    <name type="scientific">Marmota monax</name>
    <name type="common">Woodchuck</name>
    <dbReference type="NCBI Taxonomy" id="9995"/>
    <lineage>
        <taxon>Eukaryota</taxon>
        <taxon>Metazoa</taxon>
        <taxon>Chordata</taxon>
        <taxon>Craniata</taxon>
        <taxon>Vertebrata</taxon>
        <taxon>Euteleostomi</taxon>
        <taxon>Mammalia</taxon>
        <taxon>Eutheria</taxon>
        <taxon>Euarchontoglires</taxon>
        <taxon>Glires</taxon>
        <taxon>Rodentia</taxon>
        <taxon>Sciuromorpha</taxon>
        <taxon>Sciuridae</taxon>
        <taxon>Xerinae</taxon>
        <taxon>Marmotini</taxon>
        <taxon>Marmota</taxon>
    </lineage>
</organism>
<dbReference type="EMBL" id="WJEC01006577">
    <property type="protein sequence ID" value="KAF7472120.1"/>
    <property type="molecule type" value="Genomic_DNA"/>
</dbReference>
<dbReference type="EMBL" id="CABDUW010000587">
    <property type="protein sequence ID" value="VTJ71773.1"/>
    <property type="molecule type" value="Genomic_DNA"/>
</dbReference>
<reference evidence="1" key="2">
    <citation type="submission" date="2020-08" db="EMBL/GenBank/DDBJ databases">
        <authorList>
            <person name="Shumante A."/>
            <person name="Zimin A.V."/>
            <person name="Puiu D."/>
            <person name="Salzberg S.L."/>
        </authorList>
    </citation>
    <scope>NUCLEOTIDE SEQUENCE</scope>
    <source>
        <strain evidence="1">WC2-LM</strain>
        <tissue evidence="1">Liver</tissue>
    </source>
</reference>
<dbReference type="AlphaFoldDB" id="A0A5E4BQ55"/>
<evidence type="ECO:0000313" key="1">
    <source>
        <dbReference type="EMBL" id="KAF7472120.1"/>
    </source>
</evidence>
<gene>
    <name evidence="1" type="ORF">GHT09_016871</name>
    <name evidence="2" type="ORF">MONAX_5E007817</name>
</gene>